<dbReference type="Pfam" id="PF12890">
    <property type="entry name" value="DHOase"/>
    <property type="match status" value="1"/>
</dbReference>
<feature type="binding site" evidence="6">
    <location>
        <position position="306"/>
    </location>
    <ligand>
        <name>Zn(2+)</name>
        <dbReference type="ChEBI" id="CHEBI:29105"/>
        <label>1</label>
    </ligand>
</feature>
<dbReference type="EMBL" id="QPJT01000030">
    <property type="protein sequence ID" value="RCX10345.1"/>
    <property type="molecule type" value="Genomic_DNA"/>
</dbReference>
<reference evidence="8 9" key="1">
    <citation type="submission" date="2018-07" db="EMBL/GenBank/DDBJ databases">
        <title>Genomic Encyclopedia of Type Strains, Phase IV (KMG-IV): sequencing the most valuable type-strain genomes for metagenomic binning, comparative biology and taxonomic classification.</title>
        <authorList>
            <person name="Goeker M."/>
        </authorList>
    </citation>
    <scope>NUCLEOTIDE SEQUENCE [LARGE SCALE GENOMIC DNA]</scope>
    <source>
        <strain evidence="8 9">DSM 27016</strain>
    </source>
</reference>
<dbReference type="InterPro" id="IPR032466">
    <property type="entry name" value="Metal_Hydrolase"/>
</dbReference>
<comment type="catalytic activity">
    <reaction evidence="6">
        <text>(S)-dihydroorotate + H2O = N-carbamoyl-L-aspartate + H(+)</text>
        <dbReference type="Rhea" id="RHEA:24296"/>
        <dbReference type="ChEBI" id="CHEBI:15377"/>
        <dbReference type="ChEBI" id="CHEBI:15378"/>
        <dbReference type="ChEBI" id="CHEBI:30864"/>
        <dbReference type="ChEBI" id="CHEBI:32814"/>
        <dbReference type="EC" id="3.5.2.3"/>
    </reaction>
</comment>
<protein>
    <recommendedName>
        <fullName evidence="6">Dihydroorotase</fullName>
        <shortName evidence="6">DHOase</shortName>
        <ecNumber evidence="6">3.5.2.3</ecNumber>
    </recommendedName>
</protein>
<feature type="active site" evidence="6">
    <location>
        <position position="306"/>
    </location>
</feature>
<dbReference type="InterPro" id="IPR011059">
    <property type="entry name" value="Metal-dep_hydrolase_composite"/>
</dbReference>
<feature type="binding site" evidence="6">
    <location>
        <position position="279"/>
    </location>
    <ligand>
        <name>substrate</name>
    </ligand>
</feature>
<keyword evidence="9" id="KW-1185">Reference proteome</keyword>
<dbReference type="EC" id="3.5.2.3" evidence="6"/>
<dbReference type="GO" id="GO:0004151">
    <property type="term" value="F:dihydroorotase activity"/>
    <property type="evidence" value="ECO:0007669"/>
    <property type="project" value="UniProtKB-UniRule"/>
</dbReference>
<dbReference type="AlphaFoldDB" id="A0A369AMR0"/>
<evidence type="ECO:0000313" key="8">
    <source>
        <dbReference type="EMBL" id="RCX10345.1"/>
    </source>
</evidence>
<feature type="binding site" evidence="6">
    <location>
        <position position="153"/>
    </location>
    <ligand>
        <name>Zn(2+)</name>
        <dbReference type="ChEBI" id="CHEBI:29105"/>
        <label>1</label>
    </ligand>
</feature>
<comment type="pathway">
    <text evidence="6">Pyrimidine metabolism; UMP biosynthesis via de novo pathway; (S)-dihydroorotate from bicarbonate: step 3/3.</text>
</comment>
<evidence type="ECO:0000256" key="1">
    <source>
        <dbReference type="ARBA" id="ARBA00002368"/>
    </source>
</evidence>
<keyword evidence="6" id="KW-0862">Zinc</keyword>
<proteinExistence type="inferred from homology"/>
<feature type="binding site" evidence="6">
    <location>
        <begin position="63"/>
        <end position="65"/>
    </location>
    <ligand>
        <name>substrate</name>
    </ligand>
</feature>
<dbReference type="GO" id="GO:0006145">
    <property type="term" value="P:purine nucleobase catabolic process"/>
    <property type="evidence" value="ECO:0007669"/>
    <property type="project" value="TreeGrafter"/>
</dbReference>
<dbReference type="Proteomes" id="UP000253034">
    <property type="component" value="Unassembled WGS sequence"/>
</dbReference>
<keyword evidence="5 6" id="KW-0665">Pyrimidine biosynthesis</keyword>
<dbReference type="InterPro" id="IPR004722">
    <property type="entry name" value="DHOase"/>
</dbReference>
<accession>A0A369AMR0</accession>
<dbReference type="PANTHER" id="PTHR43668">
    <property type="entry name" value="ALLANTOINASE"/>
    <property type="match status" value="1"/>
</dbReference>
<comment type="cofactor">
    <cofactor evidence="6">
        <name>Zn(2+)</name>
        <dbReference type="ChEBI" id="CHEBI:29105"/>
    </cofactor>
    <text evidence="6">Binds 2 Zn(2+) ions per subunit.</text>
</comment>
<dbReference type="InterPro" id="IPR050138">
    <property type="entry name" value="DHOase/Allantoinase_Hydrolase"/>
</dbReference>
<comment type="similarity">
    <text evidence="2 6">Belongs to the metallo-dependent hydrolases superfamily. DHOase family. Class I DHOase subfamily.</text>
</comment>
<dbReference type="PROSITE" id="PS00483">
    <property type="entry name" value="DIHYDROOROTASE_2"/>
    <property type="match status" value="1"/>
</dbReference>
<dbReference type="Gene3D" id="2.30.40.10">
    <property type="entry name" value="Urease, subunit C, domain 1"/>
    <property type="match status" value="1"/>
</dbReference>
<sequence length="429" mass="46784">MRILIKNGHVIGSSQKKSGILDVVIENGRITEIGKDLQEQPNCDLIDATGKYILPGLVDAHCHLRDPGFEYKEDIESGTRSAAMGGFTSVACMPNTNPVIDNQAMVKYVINKGKHEALVNVYPIGAISKGQKGEELSEIGELKFAGAVAVSDDGKPVRSAALMKKVLQYASMFDMTVISHCEDLELADEGVMNEGYQSTVMGLKGIPSAAEEVMVSRDLILAEYTKTPIHLAHISTELSVDLIRNAKKRGVKVTAETCPHYFSITEEACSGFNTYAKVNPPLRTQKDVDAVIDGLRDGTIDIIATDHAPHHYDEKNVEFNAALNGMVGFETALPLAITNLVRPGHITMEKLVEKMCVNPSKILGLNKGVLDIGRPADIVIVDVEEEYTVDIQKFQSKAKNSPFDGYRLYGTVNCTIVNGKIVVREKVLL</sequence>
<name>A0A369AMR0_9FIRM</name>
<dbReference type="GO" id="GO:0004038">
    <property type="term" value="F:allantoinase activity"/>
    <property type="evidence" value="ECO:0007669"/>
    <property type="project" value="TreeGrafter"/>
</dbReference>
<evidence type="ECO:0000313" key="9">
    <source>
        <dbReference type="Proteomes" id="UP000253034"/>
    </source>
</evidence>
<comment type="caution">
    <text evidence="6">Lacks conserved residue(s) required for the propagation of feature annotation.</text>
</comment>
<dbReference type="InterPro" id="IPR024403">
    <property type="entry name" value="DHOase_cat"/>
</dbReference>
<organism evidence="8 9">
    <name type="scientific">Anaerobacterium chartisolvens</name>
    <dbReference type="NCBI Taxonomy" id="1297424"/>
    <lineage>
        <taxon>Bacteria</taxon>
        <taxon>Bacillati</taxon>
        <taxon>Bacillota</taxon>
        <taxon>Clostridia</taxon>
        <taxon>Eubacteriales</taxon>
        <taxon>Oscillospiraceae</taxon>
        <taxon>Anaerobacterium</taxon>
    </lineage>
</organism>
<feature type="binding site" evidence="6">
    <location>
        <position position="61"/>
    </location>
    <ligand>
        <name>Zn(2+)</name>
        <dbReference type="ChEBI" id="CHEBI:29105"/>
        <label>1</label>
    </ligand>
</feature>
<dbReference type="CDD" id="cd01317">
    <property type="entry name" value="DHOase_IIa"/>
    <property type="match status" value="1"/>
</dbReference>
<dbReference type="NCBIfam" id="TIGR00857">
    <property type="entry name" value="pyrC_multi"/>
    <property type="match status" value="1"/>
</dbReference>
<dbReference type="Gene3D" id="3.20.20.140">
    <property type="entry name" value="Metal-dependent hydrolases"/>
    <property type="match status" value="1"/>
</dbReference>
<dbReference type="OrthoDB" id="9765462at2"/>
<evidence type="ECO:0000256" key="6">
    <source>
        <dbReference type="HAMAP-Rule" id="MF_00220"/>
    </source>
</evidence>
<dbReference type="PANTHER" id="PTHR43668:SF2">
    <property type="entry name" value="ALLANTOINASE"/>
    <property type="match status" value="1"/>
</dbReference>
<feature type="binding site" evidence="6">
    <location>
        <position position="233"/>
    </location>
    <ligand>
        <name>Zn(2+)</name>
        <dbReference type="ChEBI" id="CHEBI:29105"/>
        <label>2</label>
    </ligand>
</feature>
<dbReference type="UniPathway" id="UPA00070">
    <property type="reaction ID" value="UER00117"/>
</dbReference>
<feature type="binding site" evidence="6">
    <location>
        <position position="95"/>
    </location>
    <ligand>
        <name>substrate</name>
    </ligand>
</feature>
<dbReference type="InterPro" id="IPR002195">
    <property type="entry name" value="Dihydroorotase_CS"/>
</dbReference>
<gene>
    <name evidence="6" type="primary">pyrC</name>
    <name evidence="8" type="ORF">DFR58_13011</name>
</gene>
<dbReference type="HAMAP" id="MF_00220_B">
    <property type="entry name" value="PyrC_classI_B"/>
    <property type="match status" value="1"/>
</dbReference>
<feature type="domain" description="Dihydroorotase catalytic" evidence="7">
    <location>
        <begin position="50"/>
        <end position="237"/>
    </location>
</feature>
<dbReference type="SUPFAM" id="SSF51556">
    <property type="entry name" value="Metallo-dependent hydrolases"/>
    <property type="match status" value="1"/>
</dbReference>
<feature type="binding site" evidence="6">
    <location>
        <position position="63"/>
    </location>
    <ligand>
        <name>Zn(2+)</name>
        <dbReference type="ChEBI" id="CHEBI:29105"/>
        <label>1</label>
    </ligand>
</feature>
<comment type="function">
    <text evidence="1 6">Catalyzes the reversible cyclization of carbamoyl aspartate to dihydroorotate.</text>
</comment>
<evidence type="ECO:0000256" key="5">
    <source>
        <dbReference type="ARBA" id="ARBA00022975"/>
    </source>
</evidence>
<evidence type="ECO:0000256" key="3">
    <source>
        <dbReference type="ARBA" id="ARBA00022723"/>
    </source>
</evidence>
<keyword evidence="4 6" id="KW-0378">Hydrolase</keyword>
<evidence type="ECO:0000256" key="4">
    <source>
        <dbReference type="ARBA" id="ARBA00022801"/>
    </source>
</evidence>
<keyword evidence="3 6" id="KW-0479">Metal-binding</keyword>
<dbReference type="SUPFAM" id="SSF51338">
    <property type="entry name" value="Composite domain of metallo-dependent hydrolases"/>
    <property type="match status" value="1"/>
</dbReference>
<dbReference type="GO" id="GO:0005737">
    <property type="term" value="C:cytoplasm"/>
    <property type="evidence" value="ECO:0007669"/>
    <property type="project" value="TreeGrafter"/>
</dbReference>
<comment type="caution">
    <text evidence="8">The sequence shown here is derived from an EMBL/GenBank/DDBJ whole genome shotgun (WGS) entry which is preliminary data.</text>
</comment>
<dbReference type="GO" id="GO:0008270">
    <property type="term" value="F:zinc ion binding"/>
    <property type="evidence" value="ECO:0007669"/>
    <property type="project" value="UniProtKB-UniRule"/>
</dbReference>
<evidence type="ECO:0000256" key="2">
    <source>
        <dbReference type="ARBA" id="ARBA00010286"/>
    </source>
</evidence>
<dbReference type="GO" id="GO:0044205">
    <property type="term" value="P:'de novo' UMP biosynthetic process"/>
    <property type="evidence" value="ECO:0007669"/>
    <property type="project" value="UniProtKB-UniRule"/>
</dbReference>
<evidence type="ECO:0000259" key="7">
    <source>
        <dbReference type="Pfam" id="PF12890"/>
    </source>
</evidence>
<feature type="binding site" evidence="6">
    <location>
        <position position="180"/>
    </location>
    <ligand>
        <name>Zn(2+)</name>
        <dbReference type="ChEBI" id="CHEBI:29105"/>
        <label>2</label>
    </ligand>
</feature>
<feature type="binding site" evidence="6">
    <location>
        <position position="153"/>
    </location>
    <ligand>
        <name>Zn(2+)</name>
        <dbReference type="ChEBI" id="CHEBI:29105"/>
        <label>2</label>
    </ligand>
</feature>
<feature type="binding site" evidence="6">
    <location>
        <position position="310"/>
    </location>
    <ligand>
        <name>substrate</name>
    </ligand>
</feature>